<dbReference type="CDD" id="cd17574">
    <property type="entry name" value="REC_OmpR"/>
    <property type="match status" value="1"/>
</dbReference>
<dbReference type="SUPFAM" id="SSF52172">
    <property type="entry name" value="CheY-like"/>
    <property type="match status" value="1"/>
</dbReference>
<dbReference type="InterPro" id="IPR050595">
    <property type="entry name" value="Bact_response_regulator"/>
</dbReference>
<evidence type="ECO:0000313" key="8">
    <source>
        <dbReference type="EMBL" id="PLX16221.1"/>
    </source>
</evidence>
<reference evidence="8 9" key="1">
    <citation type="submission" date="2017-11" db="EMBL/GenBank/DDBJ databases">
        <title>Genome-resolved metagenomics identifies genetic mobility, metabolic interactions, and unexpected diversity in perchlorate-reducing communities.</title>
        <authorList>
            <person name="Barnum T.P."/>
            <person name="Figueroa I.A."/>
            <person name="Carlstrom C.I."/>
            <person name="Lucas L.N."/>
            <person name="Engelbrektson A.L."/>
            <person name="Coates J.D."/>
        </authorList>
    </citation>
    <scope>NUCLEOTIDE SEQUENCE [LARGE SCALE GENOMIC DNA]</scope>
    <source>
        <strain evidence="8">BM706</strain>
    </source>
</reference>
<dbReference type="FunFam" id="3.40.50.2300:FF:000001">
    <property type="entry name" value="DNA-binding response regulator PhoB"/>
    <property type="match status" value="1"/>
</dbReference>
<feature type="modified residue" description="4-aspartylphosphate" evidence="6">
    <location>
        <position position="51"/>
    </location>
</feature>
<evidence type="ECO:0000256" key="3">
    <source>
        <dbReference type="ARBA" id="ARBA00023015"/>
    </source>
</evidence>
<evidence type="ECO:0000256" key="5">
    <source>
        <dbReference type="ARBA" id="ARBA00023163"/>
    </source>
</evidence>
<dbReference type="InterPro" id="IPR011006">
    <property type="entry name" value="CheY-like_superfamily"/>
</dbReference>
<evidence type="ECO:0000259" key="7">
    <source>
        <dbReference type="PROSITE" id="PS50110"/>
    </source>
</evidence>
<protein>
    <submittedName>
        <fullName evidence="8">Response regulator</fullName>
    </submittedName>
</protein>
<evidence type="ECO:0000256" key="1">
    <source>
        <dbReference type="ARBA" id="ARBA00022553"/>
    </source>
</evidence>
<organism evidence="8 9">
    <name type="scientific">Muiribacterium halophilum</name>
    <dbReference type="NCBI Taxonomy" id="2053465"/>
    <lineage>
        <taxon>Bacteria</taxon>
        <taxon>Candidatus Muiribacteriota</taxon>
        <taxon>Candidatus Muiribacteriia</taxon>
        <taxon>Candidatus Muiribacteriales</taxon>
        <taxon>Candidatus Muiribacteriaceae</taxon>
        <taxon>Candidatus Muiribacterium</taxon>
    </lineage>
</organism>
<keyword evidence="1 6" id="KW-0597">Phosphoprotein</keyword>
<dbReference type="PANTHER" id="PTHR44591">
    <property type="entry name" value="STRESS RESPONSE REGULATOR PROTEIN 1"/>
    <property type="match status" value="1"/>
</dbReference>
<dbReference type="Gene3D" id="3.40.50.2300">
    <property type="match status" value="1"/>
</dbReference>
<dbReference type="PANTHER" id="PTHR44591:SF3">
    <property type="entry name" value="RESPONSE REGULATORY DOMAIN-CONTAINING PROTEIN"/>
    <property type="match status" value="1"/>
</dbReference>
<name>A0A2N5ZC21_MUIH1</name>
<dbReference type="SMART" id="SM00448">
    <property type="entry name" value="REC"/>
    <property type="match status" value="1"/>
</dbReference>
<keyword evidence="4" id="KW-0238">DNA-binding</keyword>
<dbReference type="GO" id="GO:0003677">
    <property type="term" value="F:DNA binding"/>
    <property type="evidence" value="ECO:0007669"/>
    <property type="project" value="UniProtKB-KW"/>
</dbReference>
<sequence length="119" mass="13378">MKILVADDEKNILRIIQFNLEKAGYKVVTASNGQIALDVMKKEKPELAILDIMMPKINGFELCEKIKKDFKNTKVILLSAKGQDIDKKRGSEAGADLYITKPFSPRLILSNIRQLTGDE</sequence>
<evidence type="ECO:0000313" key="9">
    <source>
        <dbReference type="Proteomes" id="UP000234857"/>
    </source>
</evidence>
<accession>A0A2N5ZC21</accession>
<dbReference type="GO" id="GO:0000160">
    <property type="term" value="P:phosphorelay signal transduction system"/>
    <property type="evidence" value="ECO:0007669"/>
    <property type="project" value="UniProtKB-KW"/>
</dbReference>
<dbReference type="Pfam" id="PF00072">
    <property type="entry name" value="Response_reg"/>
    <property type="match status" value="1"/>
</dbReference>
<comment type="caution">
    <text evidence="8">The sequence shown here is derived from an EMBL/GenBank/DDBJ whole genome shotgun (WGS) entry which is preliminary data.</text>
</comment>
<keyword evidence="3" id="KW-0805">Transcription regulation</keyword>
<evidence type="ECO:0000256" key="4">
    <source>
        <dbReference type="ARBA" id="ARBA00023125"/>
    </source>
</evidence>
<feature type="domain" description="Response regulatory" evidence="7">
    <location>
        <begin position="2"/>
        <end position="116"/>
    </location>
</feature>
<dbReference type="InterPro" id="IPR001789">
    <property type="entry name" value="Sig_transdc_resp-reg_receiver"/>
</dbReference>
<proteinExistence type="predicted"/>
<dbReference type="Proteomes" id="UP000234857">
    <property type="component" value="Unassembled WGS sequence"/>
</dbReference>
<keyword evidence="5" id="KW-0804">Transcription</keyword>
<keyword evidence="2" id="KW-0902">Two-component regulatory system</keyword>
<gene>
    <name evidence="8" type="ORF">C0601_11410</name>
</gene>
<dbReference type="PROSITE" id="PS50110">
    <property type="entry name" value="RESPONSE_REGULATORY"/>
    <property type="match status" value="1"/>
</dbReference>
<evidence type="ECO:0000256" key="2">
    <source>
        <dbReference type="ARBA" id="ARBA00023012"/>
    </source>
</evidence>
<dbReference type="AlphaFoldDB" id="A0A2N5ZC21"/>
<evidence type="ECO:0000256" key="6">
    <source>
        <dbReference type="PROSITE-ProRule" id="PRU00169"/>
    </source>
</evidence>
<dbReference type="EMBL" id="PKTG01000122">
    <property type="protein sequence ID" value="PLX16221.1"/>
    <property type="molecule type" value="Genomic_DNA"/>
</dbReference>